<dbReference type="PANTHER" id="PTHR33021">
    <property type="entry name" value="BLUE COPPER PROTEIN"/>
    <property type="match status" value="1"/>
</dbReference>
<dbReference type="InterPro" id="IPR039391">
    <property type="entry name" value="Phytocyanin-like"/>
</dbReference>
<keyword evidence="3" id="KW-0732">Signal</keyword>
<comment type="caution">
    <text evidence="5">The sequence shown here is derived from an EMBL/GenBank/DDBJ whole genome shotgun (WGS) entry which is preliminary data.</text>
</comment>
<protein>
    <submittedName>
        <fullName evidence="5">Mavicyanin-like</fullName>
    </submittedName>
</protein>
<feature type="chain" id="PRO_5044838220" evidence="3">
    <location>
        <begin position="23"/>
        <end position="125"/>
    </location>
</feature>
<dbReference type="EMBL" id="JBEAFC010000004">
    <property type="protein sequence ID" value="KAL1559463.1"/>
    <property type="molecule type" value="Genomic_DNA"/>
</dbReference>
<dbReference type="InterPro" id="IPR003245">
    <property type="entry name" value="Phytocyanin_dom"/>
</dbReference>
<evidence type="ECO:0000313" key="5">
    <source>
        <dbReference type="EMBL" id="KAL1559463.1"/>
    </source>
</evidence>
<reference evidence="5 6" key="1">
    <citation type="submission" date="2024-06" db="EMBL/GenBank/DDBJ databases">
        <title>A chromosome level genome sequence of Diviner's sage (Salvia divinorum).</title>
        <authorList>
            <person name="Ford S.A."/>
            <person name="Ro D.-K."/>
            <person name="Ness R.W."/>
            <person name="Phillips M.A."/>
        </authorList>
    </citation>
    <scope>NUCLEOTIDE SEQUENCE [LARGE SCALE GENOMIC DNA]</scope>
    <source>
        <strain evidence="5">SAF-2024a</strain>
        <tissue evidence="5">Leaf</tissue>
    </source>
</reference>
<evidence type="ECO:0000256" key="1">
    <source>
        <dbReference type="ARBA" id="ARBA00023157"/>
    </source>
</evidence>
<proteinExistence type="predicted"/>
<organism evidence="5 6">
    <name type="scientific">Salvia divinorum</name>
    <name type="common">Maria pastora</name>
    <name type="synonym">Diviner's sage</name>
    <dbReference type="NCBI Taxonomy" id="28513"/>
    <lineage>
        <taxon>Eukaryota</taxon>
        <taxon>Viridiplantae</taxon>
        <taxon>Streptophyta</taxon>
        <taxon>Embryophyta</taxon>
        <taxon>Tracheophyta</taxon>
        <taxon>Spermatophyta</taxon>
        <taxon>Magnoliopsida</taxon>
        <taxon>eudicotyledons</taxon>
        <taxon>Gunneridae</taxon>
        <taxon>Pentapetalae</taxon>
        <taxon>asterids</taxon>
        <taxon>lamiids</taxon>
        <taxon>Lamiales</taxon>
        <taxon>Lamiaceae</taxon>
        <taxon>Nepetoideae</taxon>
        <taxon>Mentheae</taxon>
        <taxon>Salviinae</taxon>
        <taxon>Salvia</taxon>
        <taxon>Salvia subgen. Calosphace</taxon>
    </lineage>
</organism>
<dbReference type="Pfam" id="PF02298">
    <property type="entry name" value="Cu_bind_like"/>
    <property type="match status" value="1"/>
</dbReference>
<keyword evidence="2" id="KW-0325">Glycoprotein</keyword>
<dbReference type="PROSITE" id="PS51485">
    <property type="entry name" value="PHYTOCYANIN"/>
    <property type="match status" value="1"/>
</dbReference>
<dbReference type="FunFam" id="2.60.40.420:FF:000034">
    <property type="entry name" value="Cupredoxin superfamily protein"/>
    <property type="match status" value="1"/>
</dbReference>
<dbReference type="AlphaFoldDB" id="A0ABD1HW41"/>
<evidence type="ECO:0000313" key="6">
    <source>
        <dbReference type="Proteomes" id="UP001567538"/>
    </source>
</evidence>
<dbReference type="Gene3D" id="2.60.40.420">
    <property type="entry name" value="Cupredoxins - blue copper proteins"/>
    <property type="match status" value="1"/>
</dbReference>
<keyword evidence="1" id="KW-1015">Disulfide bond</keyword>
<sequence length="125" mass="14280">MGRRTILIALVVVLLVLWSSEGLQHRVGDSIWSIPPTNNFYKNWSSSYIFHTGDTLYFDFDSGLYNVLQVSRGEFDMCTGYEPYKTFIDGPATIPLLMKGVFYYVCNVSNYCALGLKLWVIVEQT</sequence>
<evidence type="ECO:0000256" key="3">
    <source>
        <dbReference type="SAM" id="SignalP"/>
    </source>
</evidence>
<evidence type="ECO:0000256" key="2">
    <source>
        <dbReference type="ARBA" id="ARBA00023180"/>
    </source>
</evidence>
<keyword evidence="6" id="KW-1185">Reference proteome</keyword>
<dbReference type="InterPro" id="IPR008972">
    <property type="entry name" value="Cupredoxin"/>
</dbReference>
<name>A0ABD1HW41_SALDI</name>
<dbReference type="PANTHER" id="PTHR33021:SF288">
    <property type="entry name" value="OS03G0648500 PROTEIN"/>
    <property type="match status" value="1"/>
</dbReference>
<accession>A0ABD1HW41</accession>
<feature type="domain" description="Phytocyanin" evidence="4">
    <location>
        <begin position="23"/>
        <end position="124"/>
    </location>
</feature>
<dbReference type="SUPFAM" id="SSF49503">
    <property type="entry name" value="Cupredoxins"/>
    <property type="match status" value="1"/>
</dbReference>
<feature type="signal peptide" evidence="3">
    <location>
        <begin position="1"/>
        <end position="22"/>
    </location>
</feature>
<gene>
    <name evidence="5" type="ORF">AAHA92_09802</name>
</gene>
<dbReference type="Proteomes" id="UP001567538">
    <property type="component" value="Unassembled WGS sequence"/>
</dbReference>
<evidence type="ECO:0000259" key="4">
    <source>
        <dbReference type="PROSITE" id="PS51485"/>
    </source>
</evidence>